<dbReference type="EMBL" id="JAANNP010000001">
    <property type="protein sequence ID" value="NHC12606.1"/>
    <property type="molecule type" value="Genomic_DNA"/>
</dbReference>
<dbReference type="InterPro" id="IPR023827">
    <property type="entry name" value="Peptidase_S8_Asp-AS"/>
</dbReference>
<keyword evidence="2 5" id="KW-0645">Protease</keyword>
<feature type="signal peptide" evidence="7">
    <location>
        <begin position="1"/>
        <end position="31"/>
    </location>
</feature>
<evidence type="ECO:0000256" key="7">
    <source>
        <dbReference type="SAM" id="SignalP"/>
    </source>
</evidence>
<dbReference type="RefSeq" id="WP_166277155.1">
    <property type="nucleotide sequence ID" value="NZ_JAANNP010000001.1"/>
</dbReference>
<evidence type="ECO:0000256" key="3">
    <source>
        <dbReference type="ARBA" id="ARBA00022801"/>
    </source>
</evidence>
<dbReference type="InterPro" id="IPR000209">
    <property type="entry name" value="Peptidase_S8/S53_dom"/>
</dbReference>
<keyword evidence="3 5" id="KW-0378">Hydrolase</keyword>
<evidence type="ECO:0000313" key="9">
    <source>
        <dbReference type="EMBL" id="NHC12606.1"/>
    </source>
</evidence>
<feature type="active site" description="Charge relay system" evidence="5">
    <location>
        <position position="438"/>
    </location>
</feature>
<accession>A0ABX0GR61</accession>
<dbReference type="InterPro" id="IPR023828">
    <property type="entry name" value="Peptidase_S8_Ser-AS"/>
</dbReference>
<dbReference type="PRINTS" id="PR00723">
    <property type="entry name" value="SUBTILISIN"/>
</dbReference>
<dbReference type="InterPro" id="IPR036852">
    <property type="entry name" value="Peptidase_S8/S53_dom_sf"/>
</dbReference>
<evidence type="ECO:0000256" key="6">
    <source>
        <dbReference type="RuleBase" id="RU003355"/>
    </source>
</evidence>
<feature type="domain" description="Peptidase S8/S53" evidence="8">
    <location>
        <begin position="174"/>
        <end position="454"/>
    </location>
</feature>
<evidence type="ECO:0000256" key="5">
    <source>
        <dbReference type="PROSITE-ProRule" id="PRU01240"/>
    </source>
</evidence>
<name>A0ABX0GR61_9ACTN</name>
<gene>
    <name evidence="9" type="ORF">G9H71_02270</name>
</gene>
<dbReference type="PANTHER" id="PTHR43399">
    <property type="entry name" value="SUBTILISIN-RELATED"/>
    <property type="match status" value="1"/>
</dbReference>
<dbReference type="PROSITE" id="PS51892">
    <property type="entry name" value="SUBTILASE"/>
    <property type="match status" value="1"/>
</dbReference>
<evidence type="ECO:0000256" key="2">
    <source>
        <dbReference type="ARBA" id="ARBA00022670"/>
    </source>
</evidence>
<dbReference type="PROSITE" id="PS00137">
    <property type="entry name" value="SUBTILASE_HIS"/>
    <property type="match status" value="1"/>
</dbReference>
<sequence length="594" mass="60713">MPLPRPVARAAASTAVALVAAGLTVPAVTVAASSAGAADGRSAASATGGSVFVWYDDAATPADRAVARASVSAAAGTTASGAGSTTEVVPVPAGASASAVAAELRSQPGVRFAVPDLRVKRDAPPDYLGSGRLWGLRNDAQSVPGLEQQGSVKGTFNVDVDAPEAWQTTTGTRSTVVAVIDTGVDITHPDIAPSIWVNPKPATSGAYRGDVNGWDFCHDDATVYDADEYYESGGVRELNDLHGTHVAGTIAASNDGVGVTGVAPGVTVMPLKAIGTKVNGDVCGSNEILEALMYAARHGAKVVNASWEIEATTTRDRAELDSIMTALGREYGMVIVAAAGNGVVDEDGNLMRVDIDAALRAQAAGARDVAVPYPAASTASNVITVAAVDNRGRLASFSNYGRRSVDIGAPGVSIWSTAPGVLSGGNYDQAYIYEDGTSMAAPHVTGEAALLLSKGKLPAASVVQRIVAGRKPVAALAGRTVSGGIASAYRGLRPWSALLASGTSPVRAGRTAVLTARLVDGVTWAPRAARRVTPCQRPVGTSRWSCGKPVVTDERGVAQLRTAVRVPTEFQWRFAGASGAPAARSGVVRVRTTR</sequence>
<feature type="active site" description="Charge relay system" evidence="5">
    <location>
        <position position="181"/>
    </location>
</feature>
<dbReference type="Pfam" id="PF00082">
    <property type="entry name" value="Peptidase_S8"/>
    <property type="match status" value="1"/>
</dbReference>
<dbReference type="Proteomes" id="UP000800981">
    <property type="component" value="Unassembled WGS sequence"/>
</dbReference>
<comment type="caution">
    <text evidence="9">The sequence shown here is derived from an EMBL/GenBank/DDBJ whole genome shotgun (WGS) entry which is preliminary data.</text>
</comment>
<evidence type="ECO:0000259" key="8">
    <source>
        <dbReference type="Pfam" id="PF00082"/>
    </source>
</evidence>
<feature type="active site" description="Charge relay system" evidence="5">
    <location>
        <position position="242"/>
    </location>
</feature>
<keyword evidence="7" id="KW-0732">Signal</keyword>
<proteinExistence type="inferred from homology"/>
<protein>
    <submittedName>
        <fullName evidence="9">S8 family serine peptidase</fullName>
    </submittedName>
</protein>
<dbReference type="InterPro" id="IPR022398">
    <property type="entry name" value="Peptidase_S8_His-AS"/>
</dbReference>
<comment type="similarity">
    <text evidence="1 5 6">Belongs to the peptidase S8 family.</text>
</comment>
<keyword evidence="4 5" id="KW-0720">Serine protease</keyword>
<evidence type="ECO:0000256" key="1">
    <source>
        <dbReference type="ARBA" id="ARBA00011073"/>
    </source>
</evidence>
<organism evidence="9 10">
    <name type="scientific">Motilibacter deserti</name>
    <dbReference type="NCBI Taxonomy" id="2714956"/>
    <lineage>
        <taxon>Bacteria</taxon>
        <taxon>Bacillati</taxon>
        <taxon>Actinomycetota</taxon>
        <taxon>Actinomycetes</taxon>
        <taxon>Motilibacterales</taxon>
        <taxon>Motilibacteraceae</taxon>
        <taxon>Motilibacter</taxon>
    </lineage>
</organism>
<evidence type="ECO:0000313" key="10">
    <source>
        <dbReference type="Proteomes" id="UP000800981"/>
    </source>
</evidence>
<dbReference type="PROSITE" id="PS00136">
    <property type="entry name" value="SUBTILASE_ASP"/>
    <property type="match status" value="1"/>
</dbReference>
<dbReference type="InterPro" id="IPR015500">
    <property type="entry name" value="Peptidase_S8_subtilisin-rel"/>
</dbReference>
<dbReference type="Gene3D" id="3.40.50.200">
    <property type="entry name" value="Peptidase S8/S53 domain"/>
    <property type="match status" value="1"/>
</dbReference>
<dbReference type="SUPFAM" id="SSF52743">
    <property type="entry name" value="Subtilisin-like"/>
    <property type="match status" value="1"/>
</dbReference>
<evidence type="ECO:0000256" key="4">
    <source>
        <dbReference type="ARBA" id="ARBA00022825"/>
    </source>
</evidence>
<dbReference type="InterPro" id="IPR051048">
    <property type="entry name" value="Peptidase_S8/S53_subtilisin"/>
</dbReference>
<dbReference type="PANTHER" id="PTHR43399:SF4">
    <property type="entry name" value="CELL WALL-ASSOCIATED PROTEASE"/>
    <property type="match status" value="1"/>
</dbReference>
<feature type="chain" id="PRO_5047307745" evidence="7">
    <location>
        <begin position="32"/>
        <end position="594"/>
    </location>
</feature>
<keyword evidence="10" id="KW-1185">Reference proteome</keyword>
<reference evidence="9 10" key="1">
    <citation type="submission" date="2020-03" db="EMBL/GenBank/DDBJ databases">
        <title>Two novel Motilibacter sp.</title>
        <authorList>
            <person name="Liu S."/>
        </authorList>
    </citation>
    <scope>NUCLEOTIDE SEQUENCE [LARGE SCALE GENOMIC DNA]</scope>
    <source>
        <strain evidence="9 10">E257</strain>
    </source>
</reference>
<dbReference type="PROSITE" id="PS00138">
    <property type="entry name" value="SUBTILASE_SER"/>
    <property type="match status" value="1"/>
</dbReference>